<gene>
    <name evidence="11" type="ORF">SAMN04488588_1860</name>
</gene>
<dbReference type="Proteomes" id="UP000199322">
    <property type="component" value="Unassembled WGS sequence"/>
</dbReference>
<evidence type="ECO:0000256" key="7">
    <source>
        <dbReference type="ARBA" id="ARBA00022989"/>
    </source>
</evidence>
<dbReference type="STRING" id="28234.SAMN04488588_1860"/>
<dbReference type="InterPro" id="IPR002528">
    <property type="entry name" value="MATE_fam"/>
</dbReference>
<comment type="subcellular location">
    <subcellularLocation>
        <location evidence="1">Cell membrane</location>
        <topology evidence="1">Multi-pass membrane protein</topology>
    </subcellularLocation>
</comment>
<feature type="transmembrane region" description="Helical" evidence="10">
    <location>
        <begin position="326"/>
        <end position="346"/>
    </location>
</feature>
<keyword evidence="9" id="KW-0046">Antibiotic resistance</keyword>
<dbReference type="PANTHER" id="PTHR43823:SF3">
    <property type="entry name" value="MULTIDRUG EXPORT PROTEIN MEPA"/>
    <property type="match status" value="1"/>
</dbReference>
<dbReference type="InterPro" id="IPR048279">
    <property type="entry name" value="MdtK-like"/>
</dbReference>
<evidence type="ECO:0000256" key="10">
    <source>
        <dbReference type="SAM" id="Phobius"/>
    </source>
</evidence>
<dbReference type="GO" id="GO:0015297">
    <property type="term" value="F:antiporter activity"/>
    <property type="evidence" value="ECO:0007669"/>
    <property type="project" value="InterPro"/>
</dbReference>
<feature type="transmembrane region" description="Helical" evidence="10">
    <location>
        <begin position="352"/>
        <end position="375"/>
    </location>
</feature>
<keyword evidence="4" id="KW-0813">Transport</keyword>
<keyword evidence="12" id="KW-1185">Reference proteome</keyword>
<name>A0A1G6PMF9_9BACT</name>
<dbReference type="GO" id="GO:0042910">
    <property type="term" value="F:xenobiotic transmembrane transporter activity"/>
    <property type="evidence" value="ECO:0007669"/>
    <property type="project" value="InterPro"/>
</dbReference>
<evidence type="ECO:0000256" key="8">
    <source>
        <dbReference type="ARBA" id="ARBA00023136"/>
    </source>
</evidence>
<evidence type="ECO:0000313" key="11">
    <source>
        <dbReference type="EMBL" id="SDC81238.1"/>
    </source>
</evidence>
<dbReference type="PIRSF" id="PIRSF006603">
    <property type="entry name" value="DinF"/>
    <property type="match status" value="1"/>
</dbReference>
<evidence type="ECO:0000313" key="12">
    <source>
        <dbReference type="Proteomes" id="UP000199322"/>
    </source>
</evidence>
<feature type="transmembrane region" description="Helical" evidence="10">
    <location>
        <begin position="166"/>
        <end position="189"/>
    </location>
</feature>
<evidence type="ECO:0000256" key="9">
    <source>
        <dbReference type="ARBA" id="ARBA00023251"/>
    </source>
</evidence>
<dbReference type="GO" id="GO:0046677">
    <property type="term" value="P:response to antibiotic"/>
    <property type="evidence" value="ECO:0007669"/>
    <property type="project" value="UniProtKB-KW"/>
</dbReference>
<evidence type="ECO:0000256" key="3">
    <source>
        <dbReference type="ARBA" id="ARBA00022106"/>
    </source>
</evidence>
<feature type="transmembrane region" description="Helical" evidence="10">
    <location>
        <begin position="49"/>
        <end position="74"/>
    </location>
</feature>
<dbReference type="NCBIfam" id="TIGR00797">
    <property type="entry name" value="matE"/>
    <property type="match status" value="1"/>
</dbReference>
<comment type="similarity">
    <text evidence="2">Belongs to the multi antimicrobial extrusion (MATE) (TC 2.A.66.1) family. MepA subfamily.</text>
</comment>
<keyword evidence="7 10" id="KW-1133">Transmembrane helix</keyword>
<dbReference type="PANTHER" id="PTHR43823">
    <property type="entry name" value="SPORULATION PROTEIN YKVU"/>
    <property type="match status" value="1"/>
</dbReference>
<evidence type="ECO:0000256" key="2">
    <source>
        <dbReference type="ARBA" id="ARBA00008417"/>
    </source>
</evidence>
<protein>
    <recommendedName>
        <fullName evidence="3">Multidrug export protein MepA</fullName>
    </recommendedName>
</protein>
<evidence type="ECO:0000256" key="1">
    <source>
        <dbReference type="ARBA" id="ARBA00004651"/>
    </source>
</evidence>
<dbReference type="RefSeq" id="WP_091405150.1">
    <property type="nucleotide sequence ID" value="NZ_FMYV01000008.1"/>
</dbReference>
<feature type="transmembrane region" description="Helical" evidence="10">
    <location>
        <begin position="416"/>
        <end position="436"/>
    </location>
</feature>
<feature type="transmembrane region" description="Helical" evidence="10">
    <location>
        <begin position="255"/>
        <end position="276"/>
    </location>
</feature>
<evidence type="ECO:0000256" key="5">
    <source>
        <dbReference type="ARBA" id="ARBA00022475"/>
    </source>
</evidence>
<feature type="transmembrane region" description="Helical" evidence="10">
    <location>
        <begin position="195"/>
        <end position="217"/>
    </location>
</feature>
<dbReference type="InterPro" id="IPR051327">
    <property type="entry name" value="MATE_MepA_subfamily"/>
</dbReference>
<dbReference type="EMBL" id="FMYV01000008">
    <property type="protein sequence ID" value="SDC81238.1"/>
    <property type="molecule type" value="Genomic_DNA"/>
</dbReference>
<dbReference type="CDD" id="cd13143">
    <property type="entry name" value="MATE_MepA_like"/>
    <property type="match status" value="1"/>
</dbReference>
<proteinExistence type="inferred from homology"/>
<keyword evidence="8 10" id="KW-0472">Membrane</keyword>
<keyword evidence="5" id="KW-1003">Cell membrane</keyword>
<evidence type="ECO:0000256" key="6">
    <source>
        <dbReference type="ARBA" id="ARBA00022692"/>
    </source>
</evidence>
<feature type="transmembrane region" description="Helical" evidence="10">
    <location>
        <begin position="16"/>
        <end position="37"/>
    </location>
</feature>
<reference evidence="11 12" key="1">
    <citation type="submission" date="2016-10" db="EMBL/GenBank/DDBJ databases">
        <authorList>
            <person name="de Groot N.N."/>
        </authorList>
    </citation>
    <scope>NUCLEOTIDE SEQUENCE [LARGE SCALE GENOMIC DNA]</scope>
    <source>
        <strain evidence="11 12">WG14</strain>
    </source>
</reference>
<keyword evidence="6 10" id="KW-0812">Transmembrane</keyword>
<organism evidence="11 12">
    <name type="scientific">Geotoga petraea</name>
    <dbReference type="NCBI Taxonomy" id="28234"/>
    <lineage>
        <taxon>Bacteria</taxon>
        <taxon>Thermotogati</taxon>
        <taxon>Thermotogota</taxon>
        <taxon>Thermotogae</taxon>
        <taxon>Petrotogales</taxon>
        <taxon>Petrotogaceae</taxon>
        <taxon>Geotoga</taxon>
    </lineage>
</organism>
<sequence length="462" mass="49926">MEKNSKMLGSESIGKLLLKLSLPAMVAMMVQALYNFVDTIYIGRGIGTIGIAAVSVSFPIQMIIMALAQMVGIGGASIISRSLGAKDVVKAEKTLGNMLGIIAIFSIVIAVLGSIFIKPILGLFGATEAIMPYAIEYMSVIFIGNIFFSFAMTSNSVIRAEGNSKVAMISMLISGIMNIILDPIFIFGFDMGIRGAALATLLAQMTGVIYILTYFLGGKSTLHFHFKDIKFEWPILKETFSVGASAFARQAAGSILAVVLNNLLGLYGGELSIAVFGVINRLLMFTIMPMSGIAQGFLPIAGFNYGAKKYDRVKEVIKTATKVTTIFSVASYAILMIFPEILISIFTTDAELIAQAVWATRINVSVIFLVGFQIVGSSLFQAIGKAGPALLLSMSRQILFFIPIVFIMANSFGLEGIWATFPISDALAFTVTLIFVMREMKILNQTIEKQKIELSLQTETAE</sequence>
<feature type="transmembrane region" description="Helical" evidence="10">
    <location>
        <begin position="282"/>
        <end position="305"/>
    </location>
</feature>
<dbReference type="AlphaFoldDB" id="A0A1G6PMF9"/>
<dbReference type="Pfam" id="PF01554">
    <property type="entry name" value="MatE"/>
    <property type="match status" value="2"/>
</dbReference>
<feature type="transmembrane region" description="Helical" evidence="10">
    <location>
        <begin position="387"/>
        <end position="410"/>
    </location>
</feature>
<accession>A0A1G6PMF9</accession>
<evidence type="ECO:0000256" key="4">
    <source>
        <dbReference type="ARBA" id="ARBA00022448"/>
    </source>
</evidence>
<dbReference type="GO" id="GO:0005886">
    <property type="term" value="C:plasma membrane"/>
    <property type="evidence" value="ECO:0007669"/>
    <property type="project" value="UniProtKB-SubCell"/>
</dbReference>
<feature type="transmembrane region" description="Helical" evidence="10">
    <location>
        <begin position="137"/>
        <end position="154"/>
    </location>
</feature>
<feature type="transmembrane region" description="Helical" evidence="10">
    <location>
        <begin position="95"/>
        <end position="117"/>
    </location>
</feature>
<dbReference type="InterPro" id="IPR045070">
    <property type="entry name" value="MATE_MepA-like"/>
</dbReference>